<organism evidence="1 2">
    <name type="scientific">Brevundimonas phage vB_BpoS-Gurke</name>
    <dbReference type="NCBI Taxonomy" id="2948599"/>
    <lineage>
        <taxon>Viruses</taxon>
        <taxon>Duplodnaviria</taxon>
        <taxon>Heunggongvirae</taxon>
        <taxon>Uroviricota</taxon>
        <taxon>Caudoviricetes</taxon>
        <taxon>Jeanschmidtviridae</taxon>
        <taxon>Kikimoravirus</taxon>
        <taxon>Kikimoravirus gurke</taxon>
    </lineage>
</organism>
<protein>
    <submittedName>
        <fullName evidence="1">Ribonuclease H-like protein</fullName>
    </submittedName>
</protein>
<accession>A0A9E7STK1</accession>
<dbReference type="SUPFAM" id="SSF53098">
    <property type="entry name" value="Ribonuclease H-like"/>
    <property type="match status" value="1"/>
</dbReference>
<dbReference type="Gene3D" id="3.30.420.10">
    <property type="entry name" value="Ribonuclease H-like superfamily/Ribonuclease H"/>
    <property type="match status" value="1"/>
</dbReference>
<dbReference type="InterPro" id="IPR036397">
    <property type="entry name" value="RNaseH_sf"/>
</dbReference>
<sequence>MNYFLDCEFDGFGGDLLSLALIRQDGAKSLYIILDRAEQPCTPWVEENVKPLLESVPDGLAIWKGLTPADAARTIAAFLLGDDRPHIISDWPDDIAYFCRALMTGPGEMVAKHHLTFEMMRVQSYPTSLEGAVQHNAYWDAMALRHLFSDD</sequence>
<evidence type="ECO:0000313" key="1">
    <source>
        <dbReference type="EMBL" id="UTC28417.1"/>
    </source>
</evidence>
<dbReference type="GO" id="GO:0003676">
    <property type="term" value="F:nucleic acid binding"/>
    <property type="evidence" value="ECO:0007669"/>
    <property type="project" value="InterPro"/>
</dbReference>
<name>A0A9E7STK1_9CAUD</name>
<gene>
    <name evidence="1" type="ORF">GURKE_04150</name>
</gene>
<dbReference type="InterPro" id="IPR012337">
    <property type="entry name" value="RNaseH-like_sf"/>
</dbReference>
<reference evidence="1" key="1">
    <citation type="submission" date="2022-04" db="EMBL/GenBank/DDBJ databases">
        <authorList>
            <person name="Friedrich I."/>
            <person name="Schneider D."/>
            <person name="Poehlein A."/>
            <person name="Hertel R."/>
            <person name="Daniel R."/>
        </authorList>
    </citation>
    <scope>NUCLEOTIDE SEQUENCE</scope>
</reference>
<evidence type="ECO:0000313" key="2">
    <source>
        <dbReference type="Proteomes" id="UP001055634"/>
    </source>
</evidence>
<dbReference type="Proteomes" id="UP001055634">
    <property type="component" value="Segment"/>
</dbReference>
<dbReference type="EMBL" id="ON529850">
    <property type="protein sequence ID" value="UTC28417.1"/>
    <property type="molecule type" value="Genomic_DNA"/>
</dbReference>
<keyword evidence="2" id="KW-1185">Reference proteome</keyword>
<proteinExistence type="predicted"/>